<protein>
    <submittedName>
        <fullName evidence="1">Nitrogen regulatory protein P-II</fullName>
    </submittedName>
</protein>
<dbReference type="PROSITE" id="PS51343">
    <property type="entry name" value="PII_GLNB_DOM"/>
    <property type="match status" value="1"/>
</dbReference>
<dbReference type="SMART" id="SM00938">
    <property type="entry name" value="P-II"/>
    <property type="match status" value="1"/>
</dbReference>
<name>C6HUZ0_9BACT</name>
<evidence type="ECO:0000313" key="1">
    <source>
        <dbReference type="EMBL" id="EES53601.1"/>
    </source>
</evidence>
<dbReference type="InterPro" id="IPR011322">
    <property type="entry name" value="N-reg_PII-like_a/b"/>
</dbReference>
<dbReference type="GO" id="GO:0006808">
    <property type="term" value="P:regulation of nitrogen utilization"/>
    <property type="evidence" value="ECO:0007669"/>
    <property type="project" value="InterPro"/>
</dbReference>
<proteinExistence type="predicted"/>
<dbReference type="Pfam" id="PF00543">
    <property type="entry name" value="P-II"/>
    <property type="match status" value="1"/>
</dbReference>
<organism evidence="1 2">
    <name type="scientific">Leptospirillum ferrodiazotrophum</name>
    <dbReference type="NCBI Taxonomy" id="412449"/>
    <lineage>
        <taxon>Bacteria</taxon>
        <taxon>Pseudomonadati</taxon>
        <taxon>Nitrospirota</taxon>
        <taxon>Nitrospiria</taxon>
        <taxon>Nitrospirales</taxon>
        <taxon>Nitrospiraceae</taxon>
        <taxon>Leptospirillum</taxon>
    </lineage>
</organism>
<keyword evidence="2" id="KW-1185">Reference proteome</keyword>
<dbReference type="SUPFAM" id="SSF54913">
    <property type="entry name" value="GlnB-like"/>
    <property type="match status" value="1"/>
</dbReference>
<dbReference type="AlphaFoldDB" id="C6HUZ0"/>
<evidence type="ECO:0000313" key="2">
    <source>
        <dbReference type="Proteomes" id="UP000009374"/>
    </source>
</evidence>
<dbReference type="InterPro" id="IPR002187">
    <property type="entry name" value="N-reg_PII"/>
</dbReference>
<dbReference type="EMBL" id="GG693859">
    <property type="protein sequence ID" value="EES53601.1"/>
    <property type="molecule type" value="Genomic_DNA"/>
</dbReference>
<dbReference type="Proteomes" id="UP000009374">
    <property type="component" value="Unassembled WGS sequence"/>
</dbReference>
<sequence>MEKARLTPMKKVDIIVSGERIPFVRDLLARVRVTGYTIIPNVSGMGHSGFYEGNLIYNETSSLVLLMTVVKEEKVELILEGLTPLFERYSGIMYVSDVAVSRQDHFVHSSGEEEPPV</sequence>
<dbReference type="InterPro" id="IPR015867">
    <property type="entry name" value="N-reg_PII/ATP_PRibTrfase_C"/>
</dbReference>
<gene>
    <name evidence="1" type="ORF">UBAL3_74420058</name>
</gene>
<dbReference type="GO" id="GO:0030234">
    <property type="term" value="F:enzyme regulator activity"/>
    <property type="evidence" value="ECO:0007669"/>
    <property type="project" value="InterPro"/>
</dbReference>
<dbReference type="Gene3D" id="3.30.70.120">
    <property type="match status" value="1"/>
</dbReference>
<reference evidence="1 2" key="1">
    <citation type="journal article" date="2009" name="Appl. Environ. Microbiol.">
        <title>Community genomic and proteomic analyses of chemoautotrophic iron-oxidizing "Leptospirillum rubarum" (Group II) and "Leptospirillum ferrodiazotrophum" (Group III) bacteria in acid mine drainage biofilms.</title>
        <authorList>
            <person name="Goltsman D.S."/>
            <person name="Denef V.J."/>
            <person name="Singer S.W."/>
            <person name="VerBerkmoes N.C."/>
            <person name="Lefsrud M."/>
            <person name="Mueller R.S."/>
            <person name="Dick G.J."/>
            <person name="Sun C.L."/>
            <person name="Wheeler K.E."/>
            <person name="Zemla A."/>
            <person name="Baker B.J."/>
            <person name="Hauser L."/>
            <person name="Land M."/>
            <person name="Shah M.B."/>
            <person name="Thelen M.P."/>
            <person name="Hettich R.L."/>
            <person name="Banfield J.F."/>
        </authorList>
    </citation>
    <scope>NUCLEOTIDE SEQUENCE [LARGE SCALE GENOMIC DNA]</scope>
</reference>
<accession>C6HUZ0</accession>